<evidence type="ECO:0000256" key="5">
    <source>
        <dbReference type="ARBA" id="ARBA00022777"/>
    </source>
</evidence>
<evidence type="ECO:0000256" key="7">
    <source>
        <dbReference type="SAM" id="MobiDB-lite"/>
    </source>
</evidence>
<dbReference type="PANTHER" id="PTHR43289">
    <property type="entry name" value="MITOGEN-ACTIVATED PROTEIN KINASE KINASE KINASE 20-RELATED"/>
    <property type="match status" value="1"/>
</dbReference>
<dbReference type="EC" id="2.7.11.1" evidence="1"/>
<evidence type="ECO:0000256" key="4">
    <source>
        <dbReference type="ARBA" id="ARBA00022741"/>
    </source>
</evidence>
<feature type="domain" description="Protein kinase" evidence="8">
    <location>
        <begin position="12"/>
        <end position="278"/>
    </location>
</feature>
<dbReference type="Proteomes" id="UP000031774">
    <property type="component" value="Chromosome"/>
</dbReference>
<dbReference type="STRING" id="362257.SVTN_00165"/>
<accession>A0A0B5I4L8</accession>
<dbReference type="PROSITE" id="PS50011">
    <property type="entry name" value="PROTEIN_KINASE_DOM"/>
    <property type="match status" value="1"/>
</dbReference>
<dbReference type="InterPro" id="IPR000719">
    <property type="entry name" value="Prot_kinase_dom"/>
</dbReference>
<dbReference type="Gene3D" id="1.10.510.10">
    <property type="entry name" value="Transferase(Phosphotransferase) domain 1"/>
    <property type="match status" value="1"/>
</dbReference>
<dbReference type="CDD" id="cd14014">
    <property type="entry name" value="STKc_PknB_like"/>
    <property type="match status" value="1"/>
</dbReference>
<organism evidence="9 10">
    <name type="scientific">Streptomyces vietnamensis</name>
    <dbReference type="NCBI Taxonomy" id="362257"/>
    <lineage>
        <taxon>Bacteria</taxon>
        <taxon>Bacillati</taxon>
        <taxon>Actinomycetota</taxon>
        <taxon>Actinomycetes</taxon>
        <taxon>Kitasatosporales</taxon>
        <taxon>Streptomycetaceae</taxon>
        <taxon>Streptomyces</taxon>
    </lineage>
</organism>
<dbReference type="HOGENOM" id="CLU_000288_63_44_11"/>
<dbReference type="KEGG" id="svt:SVTN_00165"/>
<dbReference type="Gene3D" id="3.30.200.20">
    <property type="entry name" value="Phosphorylase Kinase, domain 1"/>
    <property type="match status" value="1"/>
</dbReference>
<evidence type="ECO:0000256" key="6">
    <source>
        <dbReference type="ARBA" id="ARBA00022840"/>
    </source>
</evidence>
<evidence type="ECO:0000259" key="8">
    <source>
        <dbReference type="PROSITE" id="PS50011"/>
    </source>
</evidence>
<keyword evidence="10" id="KW-1185">Reference proteome</keyword>
<feature type="compositionally biased region" description="Pro residues" evidence="7">
    <location>
        <begin position="297"/>
        <end position="311"/>
    </location>
</feature>
<dbReference type="GO" id="GO:0005524">
    <property type="term" value="F:ATP binding"/>
    <property type="evidence" value="ECO:0007669"/>
    <property type="project" value="UniProtKB-KW"/>
</dbReference>
<evidence type="ECO:0000256" key="2">
    <source>
        <dbReference type="ARBA" id="ARBA00022527"/>
    </source>
</evidence>
<sequence>MSGLIGKRIANYQVEREIGRGDRSLVYLAKDLRLDRVVALKLLAPELARDDTFRKRFAYESRVAASIDHPHILPIFEAGETDGVLYIAMQYVPGLDLRALLDRDGPLPVPTALRIAAQVASALDAAHAHDLVHRGVKPSNILVAEGTDGDRPEHVYLTDFGLTKRSLSLTGFTTVGQFVGTLDYIAPEQISGRPVDGRSDQYSLACVVYEALAGRPPFQRDDDMALTWAHLYEPPPALSLARPEIEPGVDAVMAKALAKSPEDRYASDQEFVAKLRFFASSGYGAPAPSRPSAASRPTPPSPDAGTPPGPPFDDDDDEW</sequence>
<dbReference type="GO" id="GO:0004674">
    <property type="term" value="F:protein serine/threonine kinase activity"/>
    <property type="evidence" value="ECO:0007669"/>
    <property type="project" value="UniProtKB-KW"/>
</dbReference>
<dbReference type="PANTHER" id="PTHR43289:SF6">
    <property type="entry name" value="SERINE_THREONINE-PROTEIN KINASE NEKL-3"/>
    <property type="match status" value="1"/>
</dbReference>
<keyword evidence="4" id="KW-0547">Nucleotide-binding</keyword>
<reference evidence="9 10" key="1">
    <citation type="submission" date="2014-12" db="EMBL/GenBank/DDBJ databases">
        <title>Complete genome sequence of Streptomyces vietnamensis strain GIMV4.0001, a genetic manipulable producer of the benzoisochromanequinone antibiotic granaticin.</title>
        <authorList>
            <person name="Deng M.R."/>
            <person name="Guo J."/>
            <person name="Ma L.Y."/>
            <person name="Feng G.D."/>
            <person name="Mo C.Y."/>
            <person name="Zhu H.H."/>
        </authorList>
    </citation>
    <scope>NUCLEOTIDE SEQUENCE [LARGE SCALE GENOMIC DNA]</scope>
    <source>
        <strain evidence="10">GIMV4.0001</strain>
    </source>
</reference>
<evidence type="ECO:0000256" key="3">
    <source>
        <dbReference type="ARBA" id="ARBA00022679"/>
    </source>
</evidence>
<proteinExistence type="predicted"/>
<keyword evidence="3" id="KW-0808">Transferase</keyword>
<dbReference type="AlphaFoldDB" id="A0A0B5I4L8"/>
<keyword evidence="2 9" id="KW-0723">Serine/threonine-protein kinase</keyword>
<name>A0A0B5I4L8_9ACTN</name>
<keyword evidence="5 9" id="KW-0418">Kinase</keyword>
<feature type="region of interest" description="Disordered" evidence="7">
    <location>
        <begin position="283"/>
        <end position="319"/>
    </location>
</feature>
<keyword evidence="6" id="KW-0067">ATP-binding</keyword>
<dbReference type="RefSeq" id="WP_041127279.1">
    <property type="nucleotide sequence ID" value="NZ_CP010407.1"/>
</dbReference>
<dbReference type="EMBL" id="CP010407">
    <property type="protein sequence ID" value="AJF63194.1"/>
    <property type="molecule type" value="Genomic_DNA"/>
</dbReference>
<protein>
    <recommendedName>
        <fullName evidence="1">non-specific serine/threonine protein kinase</fullName>
        <ecNumber evidence="1">2.7.11.1</ecNumber>
    </recommendedName>
</protein>
<dbReference type="InterPro" id="IPR011009">
    <property type="entry name" value="Kinase-like_dom_sf"/>
</dbReference>
<evidence type="ECO:0000256" key="1">
    <source>
        <dbReference type="ARBA" id="ARBA00012513"/>
    </source>
</evidence>
<evidence type="ECO:0000313" key="10">
    <source>
        <dbReference type="Proteomes" id="UP000031774"/>
    </source>
</evidence>
<dbReference type="Pfam" id="PF00069">
    <property type="entry name" value="Pkinase"/>
    <property type="match status" value="1"/>
</dbReference>
<gene>
    <name evidence="9" type="ORF">SVTN_00165</name>
</gene>
<feature type="compositionally biased region" description="Low complexity" evidence="7">
    <location>
        <begin position="283"/>
        <end position="296"/>
    </location>
</feature>
<dbReference type="SUPFAM" id="SSF56112">
    <property type="entry name" value="Protein kinase-like (PK-like)"/>
    <property type="match status" value="1"/>
</dbReference>
<evidence type="ECO:0000313" key="9">
    <source>
        <dbReference type="EMBL" id="AJF63194.1"/>
    </source>
</evidence>